<dbReference type="Gene3D" id="3.30.450.20">
    <property type="entry name" value="PAS domain"/>
    <property type="match status" value="1"/>
</dbReference>
<evidence type="ECO:0000256" key="4">
    <source>
        <dbReference type="SAM" id="Phobius"/>
    </source>
</evidence>
<organism evidence="7 8">
    <name type="scientific">Methanospirillum hungatei JF-1 (strain ATCC 27890 / DSM 864 / NBRC 100397 / JF-1)</name>
    <dbReference type="NCBI Taxonomy" id="323259"/>
    <lineage>
        <taxon>Archaea</taxon>
        <taxon>Methanobacteriati</taxon>
        <taxon>Methanobacteriota</taxon>
        <taxon>Stenosarchaea group</taxon>
        <taxon>Methanomicrobia</taxon>
        <taxon>Methanomicrobiales</taxon>
        <taxon>Methanospirillaceae</taxon>
        <taxon>Methanospirillum</taxon>
    </lineage>
</organism>
<dbReference type="InterPro" id="IPR004089">
    <property type="entry name" value="MCPsignal_dom"/>
</dbReference>
<evidence type="ECO:0000313" key="7">
    <source>
        <dbReference type="EMBL" id="ABD41147.1"/>
    </source>
</evidence>
<sequence length="808" mass="86977">MNIRLKITDWLNNATIGKKITLICLILVIIPTLALGFIAYNCAETAIQESLHLNLDTQNEDIREATNTVYGLTQGKVNSDLNVLKELFFAKGQPTIINGNMILGSSYKVNDNFEIVDEVQGLLGGAATIFQKKGDQAIRISTNVIGEDGKRAIGTPVAQNVYDAVINKGQTYYGTAVVVGKKYITAYEPIRDQSNDIIGILFVGVEEKSTIGLLEDQIRNKKIGQNGYVFVVDSKGDAIIHPTEAGKSMNSLPFIQDIIAQKEGYIRYTYQGKEKVASFSYFEPFDWYIVASAEIEDFLGPVEAIRNTIILVVLAGILGGYVVSYLFSRSISSRMEKLVSLANRVRDGDLSGDDGSSHAKDEIGILSRAFSDLITTFLEFRNEIHTISTAASSGDLNVRGDERKFKGDYAVIINGVNKTVDAMAVPLKEAMSLSKKYASGDFRARMRKDLELQGEFVTFSNALNTIGIDVSQALSAVINQMAHLTGQMKEVSNRVDEVTGETEEAYKSIEDVSEGTGQVAKIAAAVNDLADKSGTTTQQILVAMQDLATTVSSVAAKMEHVSELTSTAAELSEKGKAAAGKADSGMQGIMQASSVIDQMNQDISVQMQEIGRIVDIISSIAEETNLLALNAAIEAARAGEAGLGFAVVAAEVKELANESQQSAENIAGIIAGLQKKSVAMADAVQKSIHEVEQGNQAVVQTLEVFNNIVSSISVINNSMSEVAAASEEQAASVEEVTASVNEFSEMIQQTAKESVGLAAASQESSAAVDQISNMVGQVNESINHIRTSTSEAMDAVHTIEEMMEQFKY</sequence>
<comment type="similarity">
    <text evidence="2">Belongs to the methyl-accepting chemotaxis (MCP) protein family.</text>
</comment>
<dbReference type="SUPFAM" id="SSF103190">
    <property type="entry name" value="Sensory domain-like"/>
    <property type="match status" value="1"/>
</dbReference>
<dbReference type="Gene3D" id="1.10.287.950">
    <property type="entry name" value="Methyl-accepting chemotaxis protein"/>
    <property type="match status" value="1"/>
</dbReference>
<dbReference type="KEGG" id="mhu:Mhun_1412"/>
<dbReference type="PANTHER" id="PTHR32089">
    <property type="entry name" value="METHYL-ACCEPTING CHEMOTAXIS PROTEIN MCPB"/>
    <property type="match status" value="1"/>
</dbReference>
<dbReference type="Pfam" id="PF00015">
    <property type="entry name" value="MCPsignal"/>
    <property type="match status" value="1"/>
</dbReference>
<evidence type="ECO:0000259" key="6">
    <source>
        <dbReference type="PROSITE" id="PS50885"/>
    </source>
</evidence>
<dbReference type="CDD" id="cd11386">
    <property type="entry name" value="MCP_signal"/>
    <property type="match status" value="1"/>
</dbReference>
<dbReference type="Proteomes" id="UP000001941">
    <property type="component" value="Chromosome"/>
</dbReference>
<evidence type="ECO:0000256" key="2">
    <source>
        <dbReference type="ARBA" id="ARBA00029447"/>
    </source>
</evidence>
<dbReference type="Gene3D" id="1.20.120.1530">
    <property type="match status" value="1"/>
</dbReference>
<reference evidence="8" key="1">
    <citation type="journal article" date="2016" name="Stand. Genomic Sci.">
        <title>Complete genome sequence of Methanospirillum hungatei type strain JF1.</title>
        <authorList>
            <person name="Gunsalus R.P."/>
            <person name="Cook L.E."/>
            <person name="Crable B."/>
            <person name="Rohlin L."/>
            <person name="McDonald E."/>
            <person name="Mouttaki H."/>
            <person name="Sieber J.R."/>
            <person name="Poweleit N."/>
            <person name="Zhou H."/>
            <person name="Lapidus A.L."/>
            <person name="Daligault H.E."/>
            <person name="Land M."/>
            <person name="Gilna P."/>
            <person name="Ivanova N."/>
            <person name="Kyrpides N."/>
            <person name="Culley D.E."/>
            <person name="McInerney M.J."/>
        </authorList>
    </citation>
    <scope>NUCLEOTIDE SEQUENCE [LARGE SCALE GENOMIC DNA]</scope>
    <source>
        <strain evidence="8">ATCC 27890 / DSM 864 / NBRC 100397 / JF-1</strain>
    </source>
</reference>
<dbReference type="CDD" id="cd12912">
    <property type="entry name" value="PDC2_MCP_like"/>
    <property type="match status" value="1"/>
</dbReference>
<dbReference type="SMART" id="SM00283">
    <property type="entry name" value="MA"/>
    <property type="match status" value="1"/>
</dbReference>
<feature type="transmembrane region" description="Helical" evidence="4">
    <location>
        <begin position="20"/>
        <end position="40"/>
    </location>
</feature>
<feature type="domain" description="Methyl-accepting transducer" evidence="5">
    <location>
        <begin position="508"/>
        <end position="744"/>
    </location>
</feature>
<evidence type="ECO:0000256" key="3">
    <source>
        <dbReference type="PROSITE-ProRule" id="PRU00284"/>
    </source>
</evidence>
<proteinExistence type="inferred from homology"/>
<evidence type="ECO:0000259" key="5">
    <source>
        <dbReference type="PROSITE" id="PS50111"/>
    </source>
</evidence>
<dbReference type="GeneID" id="25393505"/>
<dbReference type="PANTHER" id="PTHR32089:SF112">
    <property type="entry name" value="LYSOZYME-LIKE PROTEIN-RELATED"/>
    <property type="match status" value="1"/>
</dbReference>
<dbReference type="STRING" id="323259.Mhun_1412"/>
<feature type="domain" description="HAMP" evidence="6">
    <location>
        <begin position="329"/>
        <end position="382"/>
    </location>
</feature>
<evidence type="ECO:0000256" key="1">
    <source>
        <dbReference type="ARBA" id="ARBA00023224"/>
    </source>
</evidence>
<dbReference type="InterPro" id="IPR033462">
    <property type="entry name" value="Cache_3-Cache_2"/>
</dbReference>
<dbReference type="InterPro" id="IPR029151">
    <property type="entry name" value="Sensor-like_sf"/>
</dbReference>
<dbReference type="PROSITE" id="PS50885">
    <property type="entry name" value="HAMP"/>
    <property type="match status" value="1"/>
</dbReference>
<dbReference type="SMART" id="SM00304">
    <property type="entry name" value="HAMP"/>
    <property type="match status" value="2"/>
</dbReference>
<keyword evidence="4" id="KW-1133">Transmembrane helix</keyword>
<dbReference type="HOGENOM" id="CLU_000445_107_19_2"/>
<dbReference type="AlphaFoldDB" id="Q2FP12"/>
<dbReference type="EMBL" id="CP000254">
    <property type="protein sequence ID" value="ABD41147.1"/>
    <property type="molecule type" value="Genomic_DNA"/>
</dbReference>
<dbReference type="GO" id="GO:0016020">
    <property type="term" value="C:membrane"/>
    <property type="evidence" value="ECO:0007669"/>
    <property type="project" value="InterPro"/>
</dbReference>
<keyword evidence="4" id="KW-0812">Transmembrane</keyword>
<name>Q2FP12_METHJ</name>
<dbReference type="EnsemblBacteria" id="ABD41147">
    <property type="protein sequence ID" value="ABD41147"/>
    <property type="gene ID" value="Mhun_1412"/>
</dbReference>
<keyword evidence="4" id="KW-0472">Membrane</keyword>
<dbReference type="eggNOG" id="arCOG02320">
    <property type="taxonomic scope" value="Archaea"/>
</dbReference>
<dbReference type="InParanoid" id="Q2FP12"/>
<dbReference type="SUPFAM" id="SSF58104">
    <property type="entry name" value="Methyl-accepting chemotaxis protein (MCP) signaling domain"/>
    <property type="match status" value="2"/>
</dbReference>
<protein>
    <submittedName>
        <fullName evidence="7">Methyl-accepting chemotaxis sensory transducer</fullName>
    </submittedName>
</protein>
<dbReference type="Pfam" id="PF00672">
    <property type="entry name" value="HAMP"/>
    <property type="match status" value="1"/>
</dbReference>
<evidence type="ECO:0000313" key="8">
    <source>
        <dbReference type="Proteomes" id="UP000001941"/>
    </source>
</evidence>
<keyword evidence="8" id="KW-1185">Reference proteome</keyword>
<gene>
    <name evidence="7" type="ordered locus">Mhun_1412</name>
</gene>
<dbReference type="GO" id="GO:0007165">
    <property type="term" value="P:signal transduction"/>
    <property type="evidence" value="ECO:0007669"/>
    <property type="project" value="UniProtKB-KW"/>
</dbReference>
<dbReference type="OrthoDB" id="8523at2157"/>
<dbReference type="PROSITE" id="PS50111">
    <property type="entry name" value="CHEMOTAXIS_TRANSDUC_2"/>
    <property type="match status" value="1"/>
</dbReference>
<dbReference type="RefSeq" id="WP_011448416.1">
    <property type="nucleotide sequence ID" value="NC_007796.1"/>
</dbReference>
<dbReference type="Pfam" id="PF17201">
    <property type="entry name" value="Cache_3-Cache_2"/>
    <property type="match status" value="1"/>
</dbReference>
<keyword evidence="1 3" id="KW-0807">Transducer</keyword>
<dbReference type="InterPro" id="IPR003660">
    <property type="entry name" value="HAMP_dom"/>
</dbReference>
<accession>Q2FP12</accession>
<dbReference type="Pfam" id="PF18947">
    <property type="entry name" value="HAMP_2"/>
    <property type="match status" value="1"/>
</dbReference>